<keyword evidence="2" id="KW-1185">Reference proteome</keyword>
<dbReference type="Proteomes" id="UP000637002">
    <property type="component" value="Unassembled WGS sequence"/>
</dbReference>
<evidence type="ECO:0000313" key="2">
    <source>
        <dbReference type="Proteomes" id="UP000637002"/>
    </source>
</evidence>
<evidence type="ECO:0000313" key="1">
    <source>
        <dbReference type="EMBL" id="GGC48883.1"/>
    </source>
</evidence>
<accession>A0A916X741</accession>
<proteinExistence type="predicted"/>
<reference evidence="1" key="2">
    <citation type="submission" date="2020-09" db="EMBL/GenBank/DDBJ databases">
        <authorList>
            <person name="Sun Q."/>
            <person name="Zhou Y."/>
        </authorList>
    </citation>
    <scope>NUCLEOTIDE SEQUENCE</scope>
    <source>
        <strain evidence="1">CGMCC 1.12919</strain>
    </source>
</reference>
<gene>
    <name evidence="1" type="ORF">GCM10010994_05090</name>
</gene>
<dbReference type="EMBL" id="BMGG01000001">
    <property type="protein sequence ID" value="GGC48883.1"/>
    <property type="molecule type" value="Genomic_DNA"/>
</dbReference>
<sequence length="375" mass="41354">MLNKLDDFPVHQTPEPIAVPATSDRNVYDRTWFNGYARDGSYYFGIGMAIYPHRGILDCAFSVVEPGGRQHCFYASRRAPSERTEMQVGPFRLEVIEPMRRARVVLDDNASGLGCDLTFSARTAAIQEARQTLWSGGRRAMDATRFDQFGRWRGAIRHPDGTIAVDDEVCLGTKDRSWGVRRVGKAEQGGSPAKPGGAFFLWAPLVWDDHISHAIFFDGPRGEALVREGIVAPLYASEAEVPGVEDGLDRRMADARHRVVYVPGTRLAQSAEIDLVDHEGRTRTIALAPILRFQMKGLGYAHPTWAQGMWKGELEIGHESFDPRELNMLAPENIHVQQVVRAGDGARAGIGVLEQVCIGPYAPAGFTAHFDGAKG</sequence>
<dbReference type="RefSeq" id="WP_188607530.1">
    <property type="nucleotide sequence ID" value="NZ_BMGG01000001.1"/>
</dbReference>
<comment type="caution">
    <text evidence="1">The sequence shown here is derived from an EMBL/GenBank/DDBJ whole genome shotgun (WGS) entry which is preliminary data.</text>
</comment>
<dbReference type="AlphaFoldDB" id="A0A916X741"/>
<protein>
    <submittedName>
        <fullName evidence="1">Uncharacterized protein</fullName>
    </submittedName>
</protein>
<reference evidence="1" key="1">
    <citation type="journal article" date="2014" name="Int. J. Syst. Evol. Microbiol.">
        <title>Complete genome sequence of Corynebacterium casei LMG S-19264T (=DSM 44701T), isolated from a smear-ripened cheese.</title>
        <authorList>
            <consortium name="US DOE Joint Genome Institute (JGI-PGF)"/>
            <person name="Walter F."/>
            <person name="Albersmeier A."/>
            <person name="Kalinowski J."/>
            <person name="Ruckert C."/>
        </authorList>
    </citation>
    <scope>NUCLEOTIDE SEQUENCE</scope>
    <source>
        <strain evidence="1">CGMCC 1.12919</strain>
    </source>
</reference>
<organism evidence="1 2">
    <name type="scientific">Chelatococcus reniformis</name>
    <dbReference type="NCBI Taxonomy" id="1494448"/>
    <lineage>
        <taxon>Bacteria</taxon>
        <taxon>Pseudomonadati</taxon>
        <taxon>Pseudomonadota</taxon>
        <taxon>Alphaproteobacteria</taxon>
        <taxon>Hyphomicrobiales</taxon>
        <taxon>Chelatococcaceae</taxon>
        <taxon>Chelatococcus</taxon>
    </lineage>
</organism>
<name>A0A916X741_9HYPH</name>